<evidence type="ECO:0000256" key="5">
    <source>
        <dbReference type="SAM" id="SignalP"/>
    </source>
</evidence>
<dbReference type="EMBL" id="JAUUTY010000004">
    <property type="protein sequence ID" value="KAK1646736.1"/>
    <property type="molecule type" value="Genomic_DNA"/>
</dbReference>
<protein>
    <recommendedName>
        <fullName evidence="8">GDSL esterase/lipase</fullName>
    </recommendedName>
</protein>
<dbReference type="Pfam" id="PF00657">
    <property type="entry name" value="Lipase_GDSL"/>
    <property type="match status" value="1"/>
</dbReference>
<name>A0AAD8S8E0_LOLMU</name>
<feature type="signal peptide" evidence="5">
    <location>
        <begin position="1"/>
        <end position="38"/>
    </location>
</feature>
<dbReference type="Proteomes" id="UP001231189">
    <property type="component" value="Unassembled WGS sequence"/>
</dbReference>
<dbReference type="AlphaFoldDB" id="A0AAD8S8E0"/>
<keyword evidence="7" id="KW-1185">Reference proteome</keyword>
<evidence type="ECO:0000256" key="3">
    <source>
        <dbReference type="ARBA" id="ARBA00022801"/>
    </source>
</evidence>
<keyword evidence="2 5" id="KW-0732">Signal</keyword>
<evidence type="ECO:0008006" key="8">
    <source>
        <dbReference type="Google" id="ProtNLM"/>
    </source>
</evidence>
<accession>A0AAD8S8E0</accession>
<organism evidence="6 7">
    <name type="scientific">Lolium multiflorum</name>
    <name type="common">Italian ryegrass</name>
    <name type="synonym">Lolium perenne subsp. multiflorum</name>
    <dbReference type="NCBI Taxonomy" id="4521"/>
    <lineage>
        <taxon>Eukaryota</taxon>
        <taxon>Viridiplantae</taxon>
        <taxon>Streptophyta</taxon>
        <taxon>Embryophyta</taxon>
        <taxon>Tracheophyta</taxon>
        <taxon>Spermatophyta</taxon>
        <taxon>Magnoliopsida</taxon>
        <taxon>Liliopsida</taxon>
        <taxon>Poales</taxon>
        <taxon>Poaceae</taxon>
        <taxon>BOP clade</taxon>
        <taxon>Pooideae</taxon>
        <taxon>Poodae</taxon>
        <taxon>Poeae</taxon>
        <taxon>Poeae Chloroplast Group 2 (Poeae type)</taxon>
        <taxon>Loliodinae</taxon>
        <taxon>Loliinae</taxon>
        <taxon>Lolium</taxon>
    </lineage>
</organism>
<evidence type="ECO:0000256" key="1">
    <source>
        <dbReference type="ARBA" id="ARBA00008668"/>
    </source>
</evidence>
<dbReference type="PANTHER" id="PTHR22835">
    <property type="entry name" value="ZINC FINGER FYVE DOMAIN CONTAINING PROTEIN"/>
    <property type="match status" value="1"/>
</dbReference>
<evidence type="ECO:0000313" key="7">
    <source>
        <dbReference type="Proteomes" id="UP001231189"/>
    </source>
</evidence>
<reference evidence="6" key="1">
    <citation type="submission" date="2023-07" db="EMBL/GenBank/DDBJ databases">
        <title>A chromosome-level genome assembly of Lolium multiflorum.</title>
        <authorList>
            <person name="Chen Y."/>
            <person name="Copetti D."/>
            <person name="Kolliker R."/>
            <person name="Studer B."/>
        </authorList>
    </citation>
    <scope>NUCLEOTIDE SEQUENCE</scope>
    <source>
        <strain evidence="6">02402/16</strain>
        <tissue evidence="6">Leaf</tissue>
    </source>
</reference>
<dbReference type="Gene3D" id="3.40.50.1110">
    <property type="entry name" value="SGNH hydrolase"/>
    <property type="match status" value="2"/>
</dbReference>
<evidence type="ECO:0000313" key="6">
    <source>
        <dbReference type="EMBL" id="KAK1646736.1"/>
    </source>
</evidence>
<gene>
    <name evidence="6" type="ORF">QYE76_064541</name>
</gene>
<dbReference type="InterPro" id="IPR036514">
    <property type="entry name" value="SGNH_hydro_sf"/>
</dbReference>
<evidence type="ECO:0000256" key="2">
    <source>
        <dbReference type="ARBA" id="ARBA00022729"/>
    </source>
</evidence>
<dbReference type="InterPro" id="IPR001087">
    <property type="entry name" value="GDSL"/>
</dbReference>
<proteinExistence type="inferred from homology"/>
<dbReference type="CDD" id="cd01837">
    <property type="entry name" value="SGNH_plant_lipase_like"/>
    <property type="match status" value="1"/>
</dbReference>
<keyword evidence="3" id="KW-0378">Hydrolase</keyword>
<sequence length="436" mass="46580">MAMIVGSFYSQIAMAPFSRLLLALAAVLLVAVTGEADAGGGQAWYDRVFSFGDSLTDTGNSAILPATAGGPFTNAPYGQTHFKRPSAGGRASNVVVDSIVELLKLPYLASRSVNGFRRRSLSDTRNAAILPATARSGQTRLKSTSNRASDGRLVIDFIVESLELPQPTPYHAGKTANEFLQGVNFAVGGATALDMAFLKSKGITSFVPISLSNQTTWFNGVLKLLNSTRNEQRKMMASSLFYIGEIGFNDYSFALMNNDTVGLAESLVPDIIGVIRSALIDVIDAGARRIVVTGMIPMGCEPELLALLPSGASGYYDKESGCIARFNRLAQLHNTALNRMLSKLRRAYRRTSIYYGDLYTPVTAIVSSPGEYGFGSEPLAACCGGGGGQYNFDFAFFCGTPLSTTCADPSKSVSWDGIHYTEAANKFVADTMLNGL</sequence>
<dbReference type="PANTHER" id="PTHR22835:SF544">
    <property type="entry name" value="OS10G0393700 PROTEIN"/>
    <property type="match status" value="1"/>
</dbReference>
<comment type="similarity">
    <text evidence="1">Belongs to the 'GDSL' lipolytic enzyme family.</text>
</comment>
<dbReference type="InterPro" id="IPR035669">
    <property type="entry name" value="SGNH_plant_lipase-like"/>
</dbReference>
<dbReference type="SUPFAM" id="SSF52266">
    <property type="entry name" value="SGNH hydrolase"/>
    <property type="match status" value="1"/>
</dbReference>
<dbReference type="GO" id="GO:0016788">
    <property type="term" value="F:hydrolase activity, acting on ester bonds"/>
    <property type="evidence" value="ECO:0007669"/>
    <property type="project" value="InterPro"/>
</dbReference>
<keyword evidence="4" id="KW-0325">Glycoprotein</keyword>
<comment type="caution">
    <text evidence="6">The sequence shown here is derived from an EMBL/GenBank/DDBJ whole genome shotgun (WGS) entry which is preliminary data.</text>
</comment>
<feature type="chain" id="PRO_5042055278" description="GDSL esterase/lipase" evidence="5">
    <location>
        <begin position="39"/>
        <end position="436"/>
    </location>
</feature>
<evidence type="ECO:0000256" key="4">
    <source>
        <dbReference type="ARBA" id="ARBA00023180"/>
    </source>
</evidence>